<comment type="cofactor">
    <cofactor evidence="1">
        <name>Zn(2+)</name>
        <dbReference type="ChEBI" id="CHEBI:29105"/>
    </cofactor>
</comment>
<keyword evidence="4" id="KW-0862">Zinc</keyword>
<reference evidence="7" key="2">
    <citation type="submission" date="2021-04" db="EMBL/GenBank/DDBJ databases">
        <authorList>
            <person name="Gilroy R."/>
        </authorList>
    </citation>
    <scope>NUCLEOTIDE SEQUENCE</scope>
    <source>
        <strain evidence="7">CHK192-9172</strain>
    </source>
</reference>
<name>A0A9D2IF06_9FIRM</name>
<evidence type="ECO:0000256" key="2">
    <source>
        <dbReference type="ARBA" id="ARBA00022723"/>
    </source>
</evidence>
<evidence type="ECO:0000313" key="7">
    <source>
        <dbReference type="EMBL" id="HIZ06924.1"/>
    </source>
</evidence>
<evidence type="ECO:0000256" key="4">
    <source>
        <dbReference type="ARBA" id="ARBA00022833"/>
    </source>
</evidence>
<dbReference type="InterPro" id="IPR041526">
    <property type="entry name" value="DAPG_hydrolase"/>
</dbReference>
<dbReference type="GO" id="GO:0046872">
    <property type="term" value="F:metal ion binding"/>
    <property type="evidence" value="ECO:0007669"/>
    <property type="project" value="UniProtKB-KW"/>
</dbReference>
<keyword evidence="3" id="KW-0378">Hydrolase</keyword>
<evidence type="ECO:0000256" key="3">
    <source>
        <dbReference type="ARBA" id="ARBA00022801"/>
    </source>
</evidence>
<keyword evidence="2" id="KW-0479">Metal-binding</keyword>
<proteinExistence type="inferred from homology"/>
<dbReference type="Proteomes" id="UP000824024">
    <property type="component" value="Unassembled WGS sequence"/>
</dbReference>
<dbReference type="GO" id="GO:0016787">
    <property type="term" value="F:hydrolase activity"/>
    <property type="evidence" value="ECO:0007669"/>
    <property type="project" value="UniProtKB-KW"/>
</dbReference>
<evidence type="ECO:0000313" key="8">
    <source>
        <dbReference type="Proteomes" id="UP000824024"/>
    </source>
</evidence>
<gene>
    <name evidence="7" type="ORF">IAA08_03180</name>
</gene>
<comment type="similarity">
    <text evidence="5">Belongs to the DAPG/phloretin hydrolase family.</text>
</comment>
<sequence length="268" mass="30874">MAKNEYGNANGGQTYIPFQENIYVETLPFRPLERPNPELPEFEMKPEFLERGYILTMQCQHFIPDVTPEMMDWWWANMEKGYYLWAPGSHKRFSWVKEPWKYGMQDSAHMISESLAPGVPVFGGSGIQINRLHLDMFPFTTHLEHVLVEGIVNRLGEFVDGNVHMWEAVEGGIVHVTADFCNTRISEPPEFVLEDPNAKGKIDMAEESKMHSEYEASRFPIFLPKLYELWKGHPDPSQNVQVDLRVRDTDDGGIEYIAENGPVVLNKK</sequence>
<dbReference type="EMBL" id="DXCH01000087">
    <property type="protein sequence ID" value="HIZ06924.1"/>
    <property type="molecule type" value="Genomic_DNA"/>
</dbReference>
<evidence type="ECO:0000256" key="1">
    <source>
        <dbReference type="ARBA" id="ARBA00001947"/>
    </source>
</evidence>
<dbReference type="Pfam" id="PF18089">
    <property type="entry name" value="DAPG_hydrolase"/>
    <property type="match status" value="1"/>
</dbReference>
<reference evidence="7" key="1">
    <citation type="journal article" date="2021" name="PeerJ">
        <title>Extensive microbial diversity within the chicken gut microbiome revealed by metagenomics and culture.</title>
        <authorList>
            <person name="Gilroy R."/>
            <person name="Ravi A."/>
            <person name="Getino M."/>
            <person name="Pursley I."/>
            <person name="Horton D.L."/>
            <person name="Alikhan N.F."/>
            <person name="Baker D."/>
            <person name="Gharbi K."/>
            <person name="Hall N."/>
            <person name="Watson M."/>
            <person name="Adriaenssens E.M."/>
            <person name="Foster-Nyarko E."/>
            <person name="Jarju S."/>
            <person name="Secka A."/>
            <person name="Antonio M."/>
            <person name="Oren A."/>
            <person name="Chaudhuri R.R."/>
            <person name="La Ragione R."/>
            <person name="Hildebrand F."/>
            <person name="Pallen M.J."/>
        </authorList>
    </citation>
    <scope>NUCLEOTIDE SEQUENCE</scope>
    <source>
        <strain evidence="7">CHK192-9172</strain>
    </source>
</reference>
<evidence type="ECO:0000259" key="6">
    <source>
        <dbReference type="Pfam" id="PF18089"/>
    </source>
</evidence>
<comment type="caution">
    <text evidence="7">The sequence shown here is derived from an EMBL/GenBank/DDBJ whole genome shotgun (WGS) entry which is preliminary data.</text>
</comment>
<protein>
    <submittedName>
        <fullName evidence="7">Glycogen debranching protein</fullName>
    </submittedName>
</protein>
<dbReference type="AlphaFoldDB" id="A0A9D2IF06"/>
<feature type="domain" description="DAPG hydrolase PhiG" evidence="6">
    <location>
        <begin position="56"/>
        <end position="228"/>
    </location>
</feature>
<accession>A0A9D2IF06</accession>
<evidence type="ECO:0000256" key="5">
    <source>
        <dbReference type="ARBA" id="ARBA00023459"/>
    </source>
</evidence>
<organism evidence="7 8">
    <name type="scientific">Candidatus Eubacterium avistercoris</name>
    <dbReference type="NCBI Taxonomy" id="2838567"/>
    <lineage>
        <taxon>Bacteria</taxon>
        <taxon>Bacillati</taxon>
        <taxon>Bacillota</taxon>
        <taxon>Clostridia</taxon>
        <taxon>Eubacteriales</taxon>
        <taxon>Eubacteriaceae</taxon>
        <taxon>Eubacterium</taxon>
    </lineage>
</organism>